<feature type="transmembrane region" description="Helical" evidence="2">
    <location>
        <begin position="329"/>
        <end position="350"/>
    </location>
</feature>
<comment type="caution">
    <text evidence="3">The sequence shown here is derived from an EMBL/GenBank/DDBJ whole genome shotgun (WGS) entry which is preliminary data.</text>
</comment>
<keyword evidence="2" id="KW-0472">Membrane</keyword>
<proteinExistence type="predicted"/>
<dbReference type="Proteomes" id="UP000019113">
    <property type="component" value="Unassembled WGS sequence"/>
</dbReference>
<evidence type="ECO:0000313" key="3">
    <source>
        <dbReference type="EMBL" id="ERL50854.1"/>
    </source>
</evidence>
<name>W1N5T6_9GAMM</name>
<feature type="transmembrane region" description="Helical" evidence="2">
    <location>
        <begin position="397"/>
        <end position="418"/>
    </location>
</feature>
<keyword evidence="2" id="KW-1133">Transmembrane helix</keyword>
<feature type="transmembrane region" description="Helical" evidence="2">
    <location>
        <begin position="57"/>
        <end position="90"/>
    </location>
</feature>
<dbReference type="OrthoDB" id="9770247at2"/>
<accession>W1N5T6</accession>
<feature type="region of interest" description="Disordered" evidence="1">
    <location>
        <begin position="1"/>
        <end position="21"/>
    </location>
</feature>
<evidence type="ECO:0000256" key="2">
    <source>
        <dbReference type="SAM" id="Phobius"/>
    </source>
</evidence>
<dbReference type="KEGG" id="hhu:AR456_20015"/>
<dbReference type="AlphaFoldDB" id="W1N5T6"/>
<feature type="transmembrane region" description="Helical" evidence="2">
    <location>
        <begin position="371"/>
        <end position="391"/>
    </location>
</feature>
<feature type="transmembrane region" description="Helical" evidence="2">
    <location>
        <begin position="438"/>
        <end position="457"/>
    </location>
</feature>
<feature type="transmembrane region" description="Helical" evidence="2">
    <location>
        <begin position="111"/>
        <end position="143"/>
    </location>
</feature>
<sequence length="509" mass="54518">MGATPQQQAQAQANTGAAGGEYERQPVPGHARLGFKSFLGMYAGEHTAGTELMIGPLFVLAGVSAFDVVVGLLIGNALAVLSWLTLTAPIGTRARLTLYYQLEKIAGRYTVILYNLANGLAFCFLAGAMITVSATAVGVWFGFPLPTLSDLMPNSLGWVLSVIGVGLVITFVAAYGYRFVAWFANIAAPWMVLIFLGFGIVSLKWFIDATGSDIGSPGDLWALAESAIWTGVSVPGQPQFSIWHVIFFAWFANMAMHIGMSDLSVLRFARRSWYSIAAAAGMYVGHFMAWLAASMLFAFQMYDSGLTSNAAVMAAAEAGTIPDPLPGPLANQALGVAGLICVIIAGWTTANPTIYRAGLAFQAVIPHVSRFKVTIGTGLLTTFVAMFPGVAMQLLGFVALYGLLLMPIGAVIVLDFWVLPKLGLHSFHAEYAGKRLTLPVLGTWLITLAICLALVKFANIEIFFVALPGWFIAGVLFIALSFIAQRQQQGDYSVTTPVDMVMKPTENRE</sequence>
<dbReference type="EMBL" id="AVBC01000035">
    <property type="protein sequence ID" value="ERL50854.1"/>
    <property type="molecule type" value="Genomic_DNA"/>
</dbReference>
<feature type="transmembrane region" description="Helical" evidence="2">
    <location>
        <begin position="182"/>
        <end position="207"/>
    </location>
</feature>
<dbReference type="Gene3D" id="1.10.4160.10">
    <property type="entry name" value="Hydantoin permease"/>
    <property type="match status" value="1"/>
</dbReference>
<feature type="compositionally biased region" description="Low complexity" evidence="1">
    <location>
        <begin position="1"/>
        <end position="16"/>
    </location>
</feature>
<keyword evidence="2" id="KW-0812">Transmembrane</keyword>
<reference evidence="3 4" key="1">
    <citation type="submission" date="2013-08" db="EMBL/GenBank/DDBJ databases">
        <title>draft genome of Halomonas huanghegensis, strain BJGMM-B45T.</title>
        <authorList>
            <person name="Miao C."/>
            <person name="Wan Y."/>
            <person name="Jin W."/>
        </authorList>
    </citation>
    <scope>NUCLEOTIDE SEQUENCE [LARGE SCALE GENOMIC DNA]</scope>
    <source>
        <strain evidence="3 4">BJGMM-B45</strain>
    </source>
</reference>
<dbReference type="GO" id="GO:0015209">
    <property type="term" value="F:cytosine transmembrane transporter activity"/>
    <property type="evidence" value="ECO:0007669"/>
    <property type="project" value="InterPro"/>
</dbReference>
<dbReference type="eggNOG" id="COG1457">
    <property type="taxonomic scope" value="Bacteria"/>
</dbReference>
<keyword evidence="4" id="KW-1185">Reference proteome</keyword>
<dbReference type="InterPro" id="IPR030191">
    <property type="entry name" value="CodB"/>
</dbReference>
<feature type="transmembrane region" description="Helical" evidence="2">
    <location>
        <begin position="272"/>
        <end position="299"/>
    </location>
</feature>
<dbReference type="PATRIC" id="fig|1178482.3.peg.2426"/>
<dbReference type="STRING" id="1178482.AR456_20015"/>
<dbReference type="RefSeq" id="WP_021819378.1">
    <property type="nucleotide sequence ID" value="NZ_AVBC01000035.1"/>
</dbReference>
<organism evidence="3 4">
    <name type="scientific">Halomonas huangheensis</name>
    <dbReference type="NCBI Taxonomy" id="1178482"/>
    <lineage>
        <taxon>Bacteria</taxon>
        <taxon>Pseudomonadati</taxon>
        <taxon>Pseudomonadota</taxon>
        <taxon>Gammaproteobacteria</taxon>
        <taxon>Oceanospirillales</taxon>
        <taxon>Halomonadaceae</taxon>
        <taxon>Halomonas</taxon>
    </lineage>
</organism>
<protein>
    <submittedName>
        <fullName evidence="3">Membrane protein</fullName>
    </submittedName>
</protein>
<dbReference type="PANTHER" id="PTHR30569:SF0">
    <property type="entry name" value="CYTOSINE PERMEASE"/>
    <property type="match status" value="1"/>
</dbReference>
<dbReference type="GO" id="GO:0005886">
    <property type="term" value="C:plasma membrane"/>
    <property type="evidence" value="ECO:0007669"/>
    <property type="project" value="TreeGrafter"/>
</dbReference>
<feature type="transmembrane region" description="Helical" evidence="2">
    <location>
        <begin position="463"/>
        <end position="483"/>
    </location>
</feature>
<evidence type="ECO:0000256" key="1">
    <source>
        <dbReference type="SAM" id="MobiDB-lite"/>
    </source>
</evidence>
<gene>
    <name evidence="3" type="ORF">BJB45_19855</name>
</gene>
<evidence type="ECO:0000313" key="4">
    <source>
        <dbReference type="Proteomes" id="UP000019113"/>
    </source>
</evidence>
<feature type="transmembrane region" description="Helical" evidence="2">
    <location>
        <begin position="155"/>
        <end position="175"/>
    </location>
</feature>
<feature type="transmembrane region" description="Helical" evidence="2">
    <location>
        <begin position="240"/>
        <end position="260"/>
    </location>
</feature>
<dbReference type="PANTHER" id="PTHR30569">
    <property type="entry name" value="CYTOSINE TRANSPORTER CODB"/>
    <property type="match status" value="1"/>
</dbReference>